<dbReference type="EMBL" id="MLCO01000155">
    <property type="protein sequence ID" value="ONG51677.1"/>
    <property type="molecule type" value="Genomic_DNA"/>
</dbReference>
<dbReference type="Gene3D" id="2.115.10.20">
    <property type="entry name" value="Glycosyl hydrolase domain, family 43"/>
    <property type="match status" value="2"/>
</dbReference>
<name>A0A1V2H2C2_9PROT</name>
<sequence length="315" mass="34082">MTPLPPLPAGRLLLRPLPGCWWMAGGLGAFCPMLGPDGALRLYLGGRDAEGRSHIGRLDFDGPPEADRAPALRRLLGPLLSLGAPGCFDADGTGYPWLVEADGAMRMYYVGWQRLGGAVPFRNQIGLAISRDGGDSFFRFSRAPLLPANDAEPIGHGSCAVQRLSDGRWRLLYTSFLEWAATPGGGHRHRYQLHTAWSEDGLDWQRPGDVAVPLADAGEYALGAPAPWRAGDGTERIVFTARGDRYRLFLGTADGPGRFRRHPAPLVIPAGDWDDAMQCYPRILRAGDHDVLFYAGNGYGRAGIGFLPLPAGWPA</sequence>
<accession>A0A1V2H2C2</accession>
<proteinExistence type="predicted"/>
<dbReference type="InterPro" id="IPR023296">
    <property type="entry name" value="Glyco_hydro_beta-prop_sf"/>
</dbReference>
<dbReference type="Proteomes" id="UP000188879">
    <property type="component" value="Unassembled WGS sequence"/>
</dbReference>
<evidence type="ECO:0008006" key="3">
    <source>
        <dbReference type="Google" id="ProtNLM"/>
    </source>
</evidence>
<keyword evidence="2" id="KW-1185">Reference proteome</keyword>
<dbReference type="RefSeq" id="WP_076958287.1">
    <property type="nucleotide sequence ID" value="NZ_MLCO01000155.1"/>
</dbReference>
<gene>
    <name evidence="1" type="ORF">BKE38_15700</name>
</gene>
<dbReference type="AlphaFoldDB" id="A0A1V2H2C2"/>
<reference evidence="1 2" key="1">
    <citation type="submission" date="2016-10" db="EMBL/GenBank/DDBJ databases">
        <title>Draft Genome sequence of Roseomonas sp. strain M3.</title>
        <authorList>
            <person name="Subhash Y."/>
            <person name="Lee S."/>
        </authorList>
    </citation>
    <scope>NUCLEOTIDE SEQUENCE [LARGE SCALE GENOMIC DNA]</scope>
    <source>
        <strain evidence="1 2">M3</strain>
    </source>
</reference>
<protein>
    <recommendedName>
        <fullName evidence="3">Glycosyl hydrolase family 32 N-terminal domain-containing protein</fullName>
    </recommendedName>
</protein>
<comment type="caution">
    <text evidence="1">The sequence shown here is derived from an EMBL/GenBank/DDBJ whole genome shotgun (WGS) entry which is preliminary data.</text>
</comment>
<organism evidence="1 2">
    <name type="scientific">Teichococcus deserti</name>
    <dbReference type="NCBI Taxonomy" id="1817963"/>
    <lineage>
        <taxon>Bacteria</taxon>
        <taxon>Pseudomonadati</taxon>
        <taxon>Pseudomonadota</taxon>
        <taxon>Alphaproteobacteria</taxon>
        <taxon>Acetobacterales</taxon>
        <taxon>Roseomonadaceae</taxon>
        <taxon>Roseomonas</taxon>
    </lineage>
</organism>
<evidence type="ECO:0000313" key="1">
    <source>
        <dbReference type="EMBL" id="ONG51677.1"/>
    </source>
</evidence>
<dbReference type="OrthoDB" id="7064503at2"/>
<dbReference type="SUPFAM" id="SSF75005">
    <property type="entry name" value="Arabinanase/levansucrase/invertase"/>
    <property type="match status" value="1"/>
</dbReference>
<evidence type="ECO:0000313" key="2">
    <source>
        <dbReference type="Proteomes" id="UP000188879"/>
    </source>
</evidence>